<dbReference type="GO" id="GO:0050832">
    <property type="term" value="P:defense response to fungus"/>
    <property type="evidence" value="ECO:0007669"/>
    <property type="project" value="InterPro"/>
</dbReference>
<dbReference type="PANTHER" id="PTHR46351:SF3">
    <property type="entry name" value="WOUND-INDUCED PROTEIN WIN2"/>
    <property type="match status" value="1"/>
</dbReference>
<dbReference type="AlphaFoldDB" id="A0AAV2YK60"/>
<evidence type="ECO:0000256" key="1">
    <source>
        <dbReference type="ARBA" id="ARBA00023157"/>
    </source>
</evidence>
<gene>
    <name evidence="3" type="ORF">N0F65_001048</name>
</gene>
<dbReference type="GO" id="GO:0042742">
    <property type="term" value="P:defense response to bacterium"/>
    <property type="evidence" value="ECO:0007669"/>
    <property type="project" value="InterPro"/>
</dbReference>
<dbReference type="PANTHER" id="PTHR46351">
    <property type="entry name" value="WOUND-INDUCED PROTEIN WIN2"/>
    <property type="match status" value="1"/>
</dbReference>
<feature type="domain" description="Barwin" evidence="2">
    <location>
        <begin position="1"/>
        <end position="73"/>
    </location>
</feature>
<organism evidence="3 4">
    <name type="scientific">Lagenidium giganteum</name>
    <dbReference type="NCBI Taxonomy" id="4803"/>
    <lineage>
        <taxon>Eukaryota</taxon>
        <taxon>Sar</taxon>
        <taxon>Stramenopiles</taxon>
        <taxon>Oomycota</taxon>
        <taxon>Peronosporomycetes</taxon>
        <taxon>Pythiales</taxon>
        <taxon>Pythiaceae</taxon>
    </lineage>
</organism>
<evidence type="ECO:0000259" key="2">
    <source>
        <dbReference type="PROSITE" id="PS51174"/>
    </source>
</evidence>
<dbReference type="PROSITE" id="PS51174">
    <property type="entry name" value="BARWIN_3"/>
    <property type="match status" value="1"/>
</dbReference>
<reference evidence="3" key="1">
    <citation type="submission" date="2022-11" db="EMBL/GenBank/DDBJ databases">
        <authorList>
            <person name="Morgan W.R."/>
            <person name="Tartar A."/>
        </authorList>
    </citation>
    <scope>NUCLEOTIDE SEQUENCE</scope>
    <source>
        <strain evidence="3">ARSEF 373</strain>
    </source>
</reference>
<evidence type="ECO:0000313" key="4">
    <source>
        <dbReference type="Proteomes" id="UP001146120"/>
    </source>
</evidence>
<reference evidence="3" key="2">
    <citation type="journal article" date="2023" name="Microbiol Resour">
        <title>Decontamination and Annotation of the Draft Genome Sequence of the Oomycete Lagenidium giganteum ARSEF 373.</title>
        <authorList>
            <person name="Morgan W.R."/>
            <person name="Tartar A."/>
        </authorList>
    </citation>
    <scope>NUCLEOTIDE SEQUENCE</scope>
    <source>
        <strain evidence="3">ARSEF 373</strain>
    </source>
</reference>
<dbReference type="InterPro" id="IPR036908">
    <property type="entry name" value="RlpA-like_sf"/>
</dbReference>
<dbReference type="SUPFAM" id="SSF50685">
    <property type="entry name" value="Barwin-like endoglucanases"/>
    <property type="match status" value="1"/>
</dbReference>
<evidence type="ECO:0000313" key="3">
    <source>
        <dbReference type="EMBL" id="DAZ95390.1"/>
    </source>
</evidence>
<dbReference type="InterPro" id="IPR044301">
    <property type="entry name" value="PR4"/>
</dbReference>
<keyword evidence="1" id="KW-1015">Disulfide bond</keyword>
<dbReference type="PRINTS" id="PR00602">
    <property type="entry name" value="BARWIN"/>
</dbReference>
<protein>
    <recommendedName>
        <fullName evidence="2">Barwin domain-containing protein</fullName>
    </recommendedName>
</protein>
<dbReference type="InterPro" id="IPR001153">
    <property type="entry name" value="Barwin_dom"/>
</dbReference>
<accession>A0AAV2YK60</accession>
<dbReference type="Gene3D" id="2.40.40.10">
    <property type="entry name" value="RlpA-like domain"/>
    <property type="match status" value="1"/>
</dbReference>
<name>A0AAV2YK60_9STRA</name>
<keyword evidence="4" id="KW-1185">Reference proteome</keyword>
<sequence>MFIAAYQRIGGDIQCGQCLKITNTRTSASTIVKVVDQGGSVFDLLQQAFNAIDTDGNGNAIGHKNIDYEKVAC</sequence>
<comment type="caution">
    <text evidence="3">The sequence shown here is derived from an EMBL/GenBank/DDBJ whole genome shotgun (WGS) entry which is preliminary data.</text>
</comment>
<dbReference type="Proteomes" id="UP001146120">
    <property type="component" value="Unassembled WGS sequence"/>
</dbReference>
<dbReference type="GO" id="GO:0004540">
    <property type="term" value="F:RNA nuclease activity"/>
    <property type="evidence" value="ECO:0007669"/>
    <property type="project" value="InterPro"/>
</dbReference>
<proteinExistence type="predicted"/>
<dbReference type="EMBL" id="DAKRPA010000206">
    <property type="protein sequence ID" value="DAZ95390.1"/>
    <property type="molecule type" value="Genomic_DNA"/>
</dbReference>
<dbReference type="Pfam" id="PF00967">
    <property type="entry name" value="Barwin"/>
    <property type="match status" value="1"/>
</dbReference>